<dbReference type="EMBL" id="CAXIEN010000006">
    <property type="protein sequence ID" value="CAL1262737.1"/>
    <property type="molecule type" value="Genomic_DNA"/>
</dbReference>
<sequence>MRKRVRGHFNLRLINSRGASKKKKKTINRLKILVRMKGGMLPLDHRQPLAHLP</sequence>
<name>A0AAV1YVH7_9ARAC</name>
<reference evidence="1 2" key="1">
    <citation type="submission" date="2024-04" db="EMBL/GenBank/DDBJ databases">
        <authorList>
            <person name="Rising A."/>
            <person name="Reimegard J."/>
            <person name="Sonavane S."/>
            <person name="Akerstrom W."/>
            <person name="Nylinder S."/>
            <person name="Hedman E."/>
            <person name="Kallberg Y."/>
        </authorList>
    </citation>
    <scope>NUCLEOTIDE SEQUENCE [LARGE SCALE GENOMIC DNA]</scope>
</reference>
<dbReference type="AlphaFoldDB" id="A0AAV1YVH7"/>
<keyword evidence="2" id="KW-1185">Reference proteome</keyword>
<dbReference type="Proteomes" id="UP001497382">
    <property type="component" value="Unassembled WGS sequence"/>
</dbReference>
<organism evidence="1 2">
    <name type="scientific">Larinioides sclopetarius</name>
    <dbReference type="NCBI Taxonomy" id="280406"/>
    <lineage>
        <taxon>Eukaryota</taxon>
        <taxon>Metazoa</taxon>
        <taxon>Ecdysozoa</taxon>
        <taxon>Arthropoda</taxon>
        <taxon>Chelicerata</taxon>
        <taxon>Arachnida</taxon>
        <taxon>Araneae</taxon>
        <taxon>Araneomorphae</taxon>
        <taxon>Entelegynae</taxon>
        <taxon>Araneoidea</taxon>
        <taxon>Araneidae</taxon>
        <taxon>Larinioides</taxon>
    </lineage>
</organism>
<accession>A0AAV1YVH7</accession>
<comment type="caution">
    <text evidence="1">The sequence shown here is derived from an EMBL/GenBank/DDBJ whole genome shotgun (WGS) entry which is preliminary data.</text>
</comment>
<evidence type="ECO:0008006" key="3">
    <source>
        <dbReference type="Google" id="ProtNLM"/>
    </source>
</evidence>
<protein>
    <recommendedName>
        <fullName evidence="3">Ribosomal protein L35</fullName>
    </recommendedName>
</protein>
<gene>
    <name evidence="1" type="ORF">LARSCL_LOCUS1170</name>
</gene>
<proteinExistence type="predicted"/>
<evidence type="ECO:0000313" key="2">
    <source>
        <dbReference type="Proteomes" id="UP001497382"/>
    </source>
</evidence>
<evidence type="ECO:0000313" key="1">
    <source>
        <dbReference type="EMBL" id="CAL1262737.1"/>
    </source>
</evidence>